<dbReference type="Pfam" id="PF12951">
    <property type="entry name" value="PATR"/>
    <property type="match status" value="3"/>
</dbReference>
<dbReference type="RefSeq" id="WP_146570409.1">
    <property type="nucleotide sequence ID" value="NZ_SJPH01000001.1"/>
</dbReference>
<feature type="signal peptide" evidence="2">
    <location>
        <begin position="1"/>
        <end position="29"/>
    </location>
</feature>
<dbReference type="OrthoDB" id="228486at2"/>
<comment type="caution">
    <text evidence="3">The sequence shown here is derived from an EMBL/GenBank/DDBJ whole genome shotgun (WGS) entry which is preliminary data.</text>
</comment>
<evidence type="ECO:0000256" key="2">
    <source>
        <dbReference type="SAM" id="SignalP"/>
    </source>
</evidence>
<keyword evidence="1 2" id="KW-0732">Signal</keyword>
<dbReference type="InterPro" id="IPR018247">
    <property type="entry name" value="EF_Hand_1_Ca_BS"/>
</dbReference>
<dbReference type="Proteomes" id="UP000318995">
    <property type="component" value="Unassembled WGS sequence"/>
</dbReference>
<dbReference type="InterPro" id="IPR013425">
    <property type="entry name" value="Autotrns_rpt"/>
</dbReference>
<dbReference type="PROSITE" id="PS00018">
    <property type="entry name" value="EF_HAND_1"/>
    <property type="match status" value="1"/>
</dbReference>
<feature type="chain" id="PRO_5022889585" evidence="2">
    <location>
        <begin position="30"/>
        <end position="1161"/>
    </location>
</feature>
<protein>
    <submittedName>
        <fullName evidence="3">Autotransporter-associated beta strand repeat protein</fullName>
    </submittedName>
</protein>
<dbReference type="SUPFAM" id="SSF51126">
    <property type="entry name" value="Pectin lyase-like"/>
    <property type="match status" value="1"/>
</dbReference>
<accession>A0A5C5WBV1</accession>
<proteinExistence type="predicted"/>
<name>A0A5C5WBV1_9BACT</name>
<keyword evidence="4" id="KW-1185">Reference proteome</keyword>
<evidence type="ECO:0000256" key="1">
    <source>
        <dbReference type="ARBA" id="ARBA00022729"/>
    </source>
</evidence>
<evidence type="ECO:0000313" key="3">
    <source>
        <dbReference type="EMBL" id="TWT48378.1"/>
    </source>
</evidence>
<dbReference type="InterPro" id="IPR011050">
    <property type="entry name" value="Pectin_lyase_fold/virulence"/>
</dbReference>
<dbReference type="AlphaFoldDB" id="A0A5C5WBV1"/>
<reference evidence="3 4" key="1">
    <citation type="submission" date="2019-02" db="EMBL/GenBank/DDBJ databases">
        <title>Deep-cultivation of Planctomycetes and their phenomic and genomic characterization uncovers novel biology.</title>
        <authorList>
            <person name="Wiegand S."/>
            <person name="Jogler M."/>
            <person name="Boedeker C."/>
            <person name="Pinto D."/>
            <person name="Vollmers J."/>
            <person name="Rivas-Marin E."/>
            <person name="Kohn T."/>
            <person name="Peeters S.H."/>
            <person name="Heuer A."/>
            <person name="Rast P."/>
            <person name="Oberbeckmann S."/>
            <person name="Bunk B."/>
            <person name="Jeske O."/>
            <person name="Meyerdierks A."/>
            <person name="Storesund J.E."/>
            <person name="Kallscheuer N."/>
            <person name="Luecker S."/>
            <person name="Lage O.M."/>
            <person name="Pohl T."/>
            <person name="Merkel B.J."/>
            <person name="Hornburger P."/>
            <person name="Mueller R.-W."/>
            <person name="Bruemmer F."/>
            <person name="Labrenz M."/>
            <person name="Spormann A.M."/>
            <person name="Op Den Camp H."/>
            <person name="Overmann J."/>
            <person name="Amann R."/>
            <person name="Jetten M.S.M."/>
            <person name="Mascher T."/>
            <person name="Medema M.H."/>
            <person name="Devos D.P."/>
            <person name="Kaster A.-K."/>
            <person name="Ovreas L."/>
            <person name="Rohde M."/>
            <person name="Galperin M.Y."/>
            <person name="Jogler C."/>
        </authorList>
    </citation>
    <scope>NUCLEOTIDE SEQUENCE [LARGE SCALE GENOMIC DNA]</scope>
    <source>
        <strain evidence="3 4">Pla111</strain>
    </source>
</reference>
<sequence precursor="true">MATPVFRSSSLRLVLLATCSLALGPSARAVDFEWDGGAGDSGWNSVIISGGVQTNWSPENVPTASDNLVLTGASVAGPVTIDLEGGAQPINRLEANGVGSVYTFQNGVLELTVGSGNAILTSDGGGELQIDADLLLTPSANSTHLLNVTTNGDRIVVNGDISSGQASGITTLMPTSRNLTHAASVELNGVLSDGAGQIQLAAGFNNDLANHRGVVRVTGANTYTGRTLINAATLEINSIENIGGPANALGQPLVADAAIAFGNAAASGVHRGTLRYLGTGHTSNRPILMNGGVSDRAVIESSGTGPLILHGDVLTNGNTQFLQLGGSNLGDNTLSGTIAPGNGTGVTNLVKDGVGKWIVSGSSPNLDGTLFVDSGRLVVTGQLGTPATPLTSVQPNAGGVLTLDGGVIYAGDLNNPGSTLDFRSGELSLSANSIGGGAGSFSIGTQGPGTLRLQGGSQSFENLALHGADDTLEMTTGVLRFRFLTNPAGGTLTLTDGEIQMINDGAFLDSVPAGVTRDIGVKITGAGRFEKMGPGKLNFTESTQHTYTGDTRIFEGTLELVGTSGLPISRTHIAAGATLIVANNDGGDATGGITGEGTIVTGENAGIASEPASGVFNFGGSIIGAGRYIKRQGGTQRFSGPNTYTGSTDIVDNGGHLEVVAGGSIIGTSEVTIGGQSRFVVAGGTVVTAGDVSVATNGRLEVLGGSLRANRLDRGSAGGLTWTAGTIDLADAVVLQDDPFDPQSPFRDFLTLDATKALKTDETVTVSTDSVLTLSGGVLEADNLLLAGNGQFVFNSGLLVLRNGQVLNSSRLAQLDIAAPLTAGRNLTVEGMATIAAPLTLAGGTLRAGSIVNPELLILSRGELELTASDLTIAPGLEIDAFSGMSLSASAGALVNSGALNLIGADASFALASSNAAGAQINTINAQLSFSAGLTNDGDINLINSTVNGDLITGAGGSATLLGSNAFGNDLVLSDTSALVLDIAGDQAGEFDLVTVGDAATLDGVLSVSLSGGFAPLPGQEFTVLTASSVVDAGLTLGGAAAGQFTLVVTPTSVVLKAAAAGVPGDFSGDGIVDNTDLNLLLANWGQPTPPAPTGWNGTQPTGSAIDNDELNTLLANWGFGASSGTAVPEPGMLSLALMGILLAPTRHRALRCRASGGLGR</sequence>
<evidence type="ECO:0000313" key="4">
    <source>
        <dbReference type="Proteomes" id="UP000318995"/>
    </source>
</evidence>
<organism evidence="3 4">
    <name type="scientific">Botrimarina hoheduenensis</name>
    <dbReference type="NCBI Taxonomy" id="2528000"/>
    <lineage>
        <taxon>Bacteria</taxon>
        <taxon>Pseudomonadati</taxon>
        <taxon>Planctomycetota</taxon>
        <taxon>Planctomycetia</taxon>
        <taxon>Pirellulales</taxon>
        <taxon>Lacipirellulaceae</taxon>
        <taxon>Botrimarina</taxon>
    </lineage>
</organism>
<dbReference type="EMBL" id="SJPH01000001">
    <property type="protein sequence ID" value="TWT48378.1"/>
    <property type="molecule type" value="Genomic_DNA"/>
</dbReference>
<gene>
    <name evidence="3" type="ORF">Pla111_01410</name>
</gene>